<comment type="caution">
    <text evidence="1">The sequence shown here is derived from an EMBL/GenBank/DDBJ whole genome shotgun (WGS) entry which is preliminary data.</text>
</comment>
<organism evidence="1 2">
    <name type="scientific">Deinobacterium chartae</name>
    <dbReference type="NCBI Taxonomy" id="521158"/>
    <lineage>
        <taxon>Bacteria</taxon>
        <taxon>Thermotogati</taxon>
        <taxon>Deinococcota</taxon>
        <taxon>Deinococci</taxon>
        <taxon>Deinococcales</taxon>
        <taxon>Deinococcaceae</taxon>
        <taxon>Deinobacterium</taxon>
    </lineage>
</organism>
<gene>
    <name evidence="1" type="ORF">HNR42_001042</name>
</gene>
<evidence type="ECO:0000313" key="2">
    <source>
        <dbReference type="Proteomes" id="UP000569951"/>
    </source>
</evidence>
<reference evidence="1 2" key="1">
    <citation type="submission" date="2020-08" db="EMBL/GenBank/DDBJ databases">
        <title>Genomic Encyclopedia of Type Strains, Phase IV (KMG-IV): sequencing the most valuable type-strain genomes for metagenomic binning, comparative biology and taxonomic classification.</title>
        <authorList>
            <person name="Goeker M."/>
        </authorList>
    </citation>
    <scope>NUCLEOTIDE SEQUENCE [LARGE SCALE GENOMIC DNA]</scope>
    <source>
        <strain evidence="1 2">DSM 21458</strain>
    </source>
</reference>
<name>A0A841I0X4_9DEIO</name>
<proteinExistence type="predicted"/>
<dbReference type="Proteomes" id="UP000569951">
    <property type="component" value="Unassembled WGS sequence"/>
</dbReference>
<dbReference type="RefSeq" id="WP_183985251.1">
    <property type="nucleotide sequence ID" value="NZ_JACHHG010000003.1"/>
</dbReference>
<dbReference type="AlphaFoldDB" id="A0A841I0X4"/>
<sequence length="104" mass="11590">MTVMTRPETWKAQFERWLRKPCPDVGSLRGIEAELAALLHDCSRSAGAPDAHLLCQLTALHRELELALPRLSGPEYDYFEELSDLVLGVFEGQGYPKFDAACGL</sequence>
<protein>
    <submittedName>
        <fullName evidence="1">Uncharacterized protein</fullName>
    </submittedName>
</protein>
<accession>A0A841I0X4</accession>
<dbReference type="EMBL" id="JACHHG010000003">
    <property type="protein sequence ID" value="MBB6097625.1"/>
    <property type="molecule type" value="Genomic_DNA"/>
</dbReference>
<keyword evidence="2" id="KW-1185">Reference proteome</keyword>
<evidence type="ECO:0000313" key="1">
    <source>
        <dbReference type="EMBL" id="MBB6097625.1"/>
    </source>
</evidence>